<dbReference type="InterPro" id="IPR039986">
    <property type="entry name" value="CFAP210"/>
</dbReference>
<accession>A0A1Y2CVV0</accession>
<evidence type="ECO:0000256" key="1">
    <source>
        <dbReference type="SAM" id="Coils"/>
    </source>
</evidence>
<sequence>MSTAVKENPALPKLALPESFPRNVTTPPIPLYTQRRHHDNDVFQRPPYVVRMPEKEFVKARALALTTKTDVQVRVDQMKVEVMTHVYIPKRTTPLQIPKHGQVMGKHILGQRAKRLAFQAEKDRLAEAERNRIDAEWHVIQTQERKERVAKARLMQHMSQPQMRALKDQMNFSNILYEREMQIKHKKELDALLKAHEYDESEALRRDKEAEIREIVKAELSYRDRLRCADAQHEQSKREHLIKIQEREAEKAEQAIIDKRISEELAAERLAAQIRKREMVKATNISLKKNIEDRKIAQALIKEEDDDQQFVNDHFNHMQAKVVAIKKQRERQTNDLNSEREKKLDEFCYQRLHAGDGEFERAEAEKQRKRDARIAEIKEDRLLKIKERLAREKKEWEEGVLTKLENEDKKVQADNEYMQNYITKTSRCKEIQKWHIKQMKEKSELLAKQEKDRKDLENSLTKALLDENLKYDDYAKAAVQEFQAEGKNVVPILRGVLRKSLPFPPTSHFKNINTYRRLGFTVRYIPTEPKGMDPWQNRKSLAPVGQTLPLAPNRKHWDHATNALDKLESRTVNFKKADVRATVSKDYGQDF</sequence>
<reference evidence="2 3" key="1">
    <citation type="submission" date="2016-07" db="EMBL/GenBank/DDBJ databases">
        <title>Pervasive Adenine N6-methylation of Active Genes in Fungi.</title>
        <authorList>
            <consortium name="DOE Joint Genome Institute"/>
            <person name="Mondo S.J."/>
            <person name="Dannebaum R.O."/>
            <person name="Kuo R.C."/>
            <person name="Labutti K."/>
            <person name="Haridas S."/>
            <person name="Kuo A."/>
            <person name="Salamov A."/>
            <person name="Ahrendt S.R."/>
            <person name="Lipzen A."/>
            <person name="Sullivan W."/>
            <person name="Andreopoulos W.B."/>
            <person name="Clum A."/>
            <person name="Lindquist E."/>
            <person name="Daum C."/>
            <person name="Ramamoorthy G.K."/>
            <person name="Gryganskyi A."/>
            <person name="Culley D."/>
            <person name="Magnuson J.K."/>
            <person name="James T.Y."/>
            <person name="O'Malley M.A."/>
            <person name="Stajich J.E."/>
            <person name="Spatafora J.W."/>
            <person name="Visel A."/>
            <person name="Grigoriev I.V."/>
        </authorList>
    </citation>
    <scope>NUCLEOTIDE SEQUENCE [LARGE SCALE GENOMIC DNA]</scope>
    <source>
        <strain evidence="2 3">JEL800</strain>
    </source>
</reference>
<keyword evidence="3" id="KW-1185">Reference proteome</keyword>
<keyword evidence="1" id="KW-0175">Coiled coil</keyword>
<organism evidence="2 3">
    <name type="scientific">Rhizoclosmatium globosum</name>
    <dbReference type="NCBI Taxonomy" id="329046"/>
    <lineage>
        <taxon>Eukaryota</taxon>
        <taxon>Fungi</taxon>
        <taxon>Fungi incertae sedis</taxon>
        <taxon>Chytridiomycota</taxon>
        <taxon>Chytridiomycota incertae sedis</taxon>
        <taxon>Chytridiomycetes</taxon>
        <taxon>Chytridiales</taxon>
        <taxon>Chytriomycetaceae</taxon>
        <taxon>Rhizoclosmatium</taxon>
    </lineage>
</organism>
<dbReference type="Proteomes" id="UP000193642">
    <property type="component" value="Unassembled WGS sequence"/>
</dbReference>
<dbReference type="PANTHER" id="PTHR28663">
    <property type="entry name" value="COILED-COIL DOMAIN-CONTAINING PROTEIN 173"/>
    <property type="match status" value="1"/>
</dbReference>
<dbReference type="OrthoDB" id="331765at2759"/>
<protein>
    <recommendedName>
        <fullName evidence="4">Trichohyalin-plectin-homology domain-containing protein</fullName>
    </recommendedName>
</protein>
<evidence type="ECO:0000313" key="3">
    <source>
        <dbReference type="Proteomes" id="UP000193642"/>
    </source>
</evidence>
<dbReference type="AlphaFoldDB" id="A0A1Y2CVV0"/>
<gene>
    <name evidence="2" type="ORF">BCR33DRAFT_734219</name>
</gene>
<dbReference type="STRING" id="329046.A0A1Y2CVV0"/>
<feature type="coiled-coil region" evidence="1">
    <location>
        <begin position="439"/>
        <end position="466"/>
    </location>
</feature>
<evidence type="ECO:0000313" key="2">
    <source>
        <dbReference type="EMBL" id="ORY51107.1"/>
    </source>
</evidence>
<dbReference type="PANTHER" id="PTHR28663:SF1">
    <property type="entry name" value="CILIA- AND FLAGELLA- ASSOCIATED PROTEIN 210"/>
    <property type="match status" value="1"/>
</dbReference>
<evidence type="ECO:0008006" key="4">
    <source>
        <dbReference type="Google" id="ProtNLM"/>
    </source>
</evidence>
<comment type="caution">
    <text evidence="2">The sequence shown here is derived from an EMBL/GenBank/DDBJ whole genome shotgun (WGS) entry which is preliminary data.</text>
</comment>
<proteinExistence type="predicted"/>
<dbReference type="EMBL" id="MCGO01000006">
    <property type="protein sequence ID" value="ORY51107.1"/>
    <property type="molecule type" value="Genomic_DNA"/>
</dbReference>
<name>A0A1Y2CVV0_9FUNG</name>